<evidence type="ECO:0000313" key="2">
    <source>
        <dbReference type="Proteomes" id="UP001054945"/>
    </source>
</evidence>
<organism evidence="1 2">
    <name type="scientific">Caerostris extrusa</name>
    <name type="common">Bark spider</name>
    <name type="synonym">Caerostris bankana</name>
    <dbReference type="NCBI Taxonomy" id="172846"/>
    <lineage>
        <taxon>Eukaryota</taxon>
        <taxon>Metazoa</taxon>
        <taxon>Ecdysozoa</taxon>
        <taxon>Arthropoda</taxon>
        <taxon>Chelicerata</taxon>
        <taxon>Arachnida</taxon>
        <taxon>Araneae</taxon>
        <taxon>Araneomorphae</taxon>
        <taxon>Entelegynae</taxon>
        <taxon>Araneoidea</taxon>
        <taxon>Araneidae</taxon>
        <taxon>Caerostris</taxon>
    </lineage>
</organism>
<sequence>MHPFLNPYLKFRMTFLLKIPPEANTLNSITALIHKKAILEYQIDINFQEEKGERQRGEKKKNQESRFHSRFLVHAMIKGPNFFIDSGLRSNLKGSSYSA</sequence>
<comment type="caution">
    <text evidence="1">The sequence shown here is derived from an EMBL/GenBank/DDBJ whole genome shotgun (WGS) entry which is preliminary data.</text>
</comment>
<evidence type="ECO:0000313" key="1">
    <source>
        <dbReference type="EMBL" id="GIY54110.1"/>
    </source>
</evidence>
<dbReference type="AlphaFoldDB" id="A0AAV4U8T3"/>
<proteinExistence type="predicted"/>
<reference evidence="1 2" key="1">
    <citation type="submission" date="2021-06" db="EMBL/GenBank/DDBJ databases">
        <title>Caerostris extrusa draft genome.</title>
        <authorList>
            <person name="Kono N."/>
            <person name="Arakawa K."/>
        </authorList>
    </citation>
    <scope>NUCLEOTIDE SEQUENCE [LARGE SCALE GENOMIC DNA]</scope>
</reference>
<keyword evidence="2" id="KW-1185">Reference proteome</keyword>
<gene>
    <name evidence="1" type="ORF">CEXT_739821</name>
</gene>
<dbReference type="Proteomes" id="UP001054945">
    <property type="component" value="Unassembled WGS sequence"/>
</dbReference>
<accession>A0AAV4U8T3</accession>
<protein>
    <submittedName>
        <fullName evidence="1">Uncharacterized protein</fullName>
    </submittedName>
</protein>
<dbReference type="EMBL" id="BPLR01012471">
    <property type="protein sequence ID" value="GIY54110.1"/>
    <property type="molecule type" value="Genomic_DNA"/>
</dbReference>
<name>A0AAV4U8T3_CAEEX</name>